<dbReference type="InterPro" id="IPR001789">
    <property type="entry name" value="Sig_transdc_resp-reg_receiver"/>
</dbReference>
<dbReference type="PROSITE" id="PS50043">
    <property type="entry name" value="HTH_LUXR_2"/>
    <property type="match status" value="1"/>
</dbReference>
<dbReference type="SUPFAM" id="SSF52172">
    <property type="entry name" value="CheY-like"/>
    <property type="match status" value="1"/>
</dbReference>
<evidence type="ECO:0000259" key="6">
    <source>
        <dbReference type="PROSITE" id="PS50043"/>
    </source>
</evidence>
<dbReference type="SMART" id="SM00421">
    <property type="entry name" value="HTH_LUXR"/>
    <property type="match status" value="1"/>
</dbReference>
<dbReference type="CDD" id="cd06170">
    <property type="entry name" value="LuxR_C_like"/>
    <property type="match status" value="1"/>
</dbReference>
<keyword evidence="3" id="KW-0238">DNA-binding</keyword>
<dbReference type="InterPro" id="IPR016032">
    <property type="entry name" value="Sig_transdc_resp-reg_C-effctor"/>
</dbReference>
<sequence>MSGTKITRVLLADDHNLVRAGVRRILESQPGFVVVDEVADGREALAALERNTVDVLVLDLTMPGLDGFEVLARAKRVQPRLRILVLTMHAHAEYIARAVREGADGYLLKDSAVQDLVQAIEAVMAGRAYYSPPVQHELSRLVRAGTALAHPLDQLSEREREVLRLVARGLATKEIAAELEISPRTVDSHRANLMRKLGLRSVALLTQFALREGLLEGP</sequence>
<dbReference type="Proteomes" id="UP000316609">
    <property type="component" value="Unassembled WGS sequence"/>
</dbReference>
<proteinExistence type="predicted"/>
<dbReference type="PANTHER" id="PTHR43214:SF41">
    <property type="entry name" value="NITRATE_NITRITE RESPONSE REGULATOR PROTEIN NARP"/>
    <property type="match status" value="1"/>
</dbReference>
<feature type="modified residue" description="4-aspartylphosphate" evidence="5">
    <location>
        <position position="59"/>
    </location>
</feature>
<evidence type="ECO:0000256" key="2">
    <source>
        <dbReference type="ARBA" id="ARBA00023015"/>
    </source>
</evidence>
<dbReference type="Pfam" id="PF00072">
    <property type="entry name" value="Response_reg"/>
    <property type="match status" value="1"/>
</dbReference>
<dbReference type="GO" id="GO:0000160">
    <property type="term" value="P:phosphorelay signal transduction system"/>
    <property type="evidence" value="ECO:0007669"/>
    <property type="project" value="InterPro"/>
</dbReference>
<keyword evidence="1 5" id="KW-0597">Phosphoprotein</keyword>
<dbReference type="Pfam" id="PF00196">
    <property type="entry name" value="GerE"/>
    <property type="match status" value="1"/>
</dbReference>
<dbReference type="InterPro" id="IPR058245">
    <property type="entry name" value="NreC/VraR/RcsB-like_REC"/>
</dbReference>
<evidence type="ECO:0000313" key="8">
    <source>
        <dbReference type="EMBL" id="TMQ62197.1"/>
    </source>
</evidence>
<organism evidence="8 9">
    <name type="scientific">Eiseniibacteriota bacterium</name>
    <dbReference type="NCBI Taxonomy" id="2212470"/>
    <lineage>
        <taxon>Bacteria</taxon>
        <taxon>Candidatus Eiseniibacteriota</taxon>
    </lineage>
</organism>
<dbReference type="PROSITE" id="PS00622">
    <property type="entry name" value="HTH_LUXR_1"/>
    <property type="match status" value="1"/>
</dbReference>
<evidence type="ECO:0000256" key="1">
    <source>
        <dbReference type="ARBA" id="ARBA00022553"/>
    </source>
</evidence>
<dbReference type="AlphaFoldDB" id="A0A538TEZ9"/>
<dbReference type="PANTHER" id="PTHR43214">
    <property type="entry name" value="TWO-COMPONENT RESPONSE REGULATOR"/>
    <property type="match status" value="1"/>
</dbReference>
<dbReference type="SMART" id="SM00448">
    <property type="entry name" value="REC"/>
    <property type="match status" value="1"/>
</dbReference>
<dbReference type="Gene3D" id="3.40.50.2300">
    <property type="match status" value="1"/>
</dbReference>
<dbReference type="SUPFAM" id="SSF46894">
    <property type="entry name" value="C-terminal effector domain of the bipartite response regulators"/>
    <property type="match status" value="1"/>
</dbReference>
<keyword evidence="4" id="KW-0804">Transcription</keyword>
<dbReference type="PRINTS" id="PR00038">
    <property type="entry name" value="HTHLUXR"/>
</dbReference>
<dbReference type="CDD" id="cd17535">
    <property type="entry name" value="REC_NarL-like"/>
    <property type="match status" value="1"/>
</dbReference>
<gene>
    <name evidence="8" type="ORF">E6K78_12085</name>
</gene>
<accession>A0A538TEZ9</accession>
<dbReference type="GO" id="GO:0006355">
    <property type="term" value="P:regulation of DNA-templated transcription"/>
    <property type="evidence" value="ECO:0007669"/>
    <property type="project" value="InterPro"/>
</dbReference>
<evidence type="ECO:0000256" key="5">
    <source>
        <dbReference type="PROSITE-ProRule" id="PRU00169"/>
    </source>
</evidence>
<evidence type="ECO:0000259" key="7">
    <source>
        <dbReference type="PROSITE" id="PS50110"/>
    </source>
</evidence>
<evidence type="ECO:0000313" key="9">
    <source>
        <dbReference type="Proteomes" id="UP000316609"/>
    </source>
</evidence>
<protein>
    <submittedName>
        <fullName evidence="8">Response regulator transcription factor</fullName>
    </submittedName>
</protein>
<feature type="domain" description="HTH luxR-type" evidence="6">
    <location>
        <begin position="148"/>
        <end position="213"/>
    </location>
</feature>
<dbReference type="EMBL" id="VBOY01000145">
    <property type="protein sequence ID" value="TMQ62197.1"/>
    <property type="molecule type" value="Genomic_DNA"/>
</dbReference>
<dbReference type="InterPro" id="IPR039420">
    <property type="entry name" value="WalR-like"/>
</dbReference>
<evidence type="ECO:0000256" key="3">
    <source>
        <dbReference type="ARBA" id="ARBA00023125"/>
    </source>
</evidence>
<evidence type="ECO:0000256" key="4">
    <source>
        <dbReference type="ARBA" id="ARBA00023163"/>
    </source>
</evidence>
<comment type="caution">
    <text evidence="8">The sequence shown here is derived from an EMBL/GenBank/DDBJ whole genome shotgun (WGS) entry which is preliminary data.</text>
</comment>
<dbReference type="InterPro" id="IPR000792">
    <property type="entry name" value="Tscrpt_reg_LuxR_C"/>
</dbReference>
<name>A0A538TEZ9_UNCEI</name>
<keyword evidence="2" id="KW-0805">Transcription regulation</keyword>
<reference evidence="8 9" key="1">
    <citation type="journal article" date="2019" name="Nat. Microbiol.">
        <title>Mediterranean grassland soil C-N compound turnover is dependent on rainfall and depth, and is mediated by genomically divergent microorganisms.</title>
        <authorList>
            <person name="Diamond S."/>
            <person name="Andeer P.F."/>
            <person name="Li Z."/>
            <person name="Crits-Christoph A."/>
            <person name="Burstein D."/>
            <person name="Anantharaman K."/>
            <person name="Lane K.R."/>
            <person name="Thomas B.C."/>
            <person name="Pan C."/>
            <person name="Northen T.R."/>
            <person name="Banfield J.F."/>
        </authorList>
    </citation>
    <scope>NUCLEOTIDE SEQUENCE [LARGE SCALE GENOMIC DNA]</scope>
    <source>
        <strain evidence="8">WS_8</strain>
    </source>
</reference>
<dbReference type="PROSITE" id="PS50110">
    <property type="entry name" value="RESPONSE_REGULATORY"/>
    <property type="match status" value="1"/>
</dbReference>
<dbReference type="GO" id="GO:0003677">
    <property type="term" value="F:DNA binding"/>
    <property type="evidence" value="ECO:0007669"/>
    <property type="project" value="UniProtKB-KW"/>
</dbReference>
<dbReference type="InterPro" id="IPR011006">
    <property type="entry name" value="CheY-like_superfamily"/>
</dbReference>
<feature type="domain" description="Response regulatory" evidence="7">
    <location>
        <begin position="8"/>
        <end position="124"/>
    </location>
</feature>